<dbReference type="Gene3D" id="1.10.290.10">
    <property type="entry name" value="Topoisomerase I, domain 4"/>
    <property type="match status" value="1"/>
</dbReference>
<dbReference type="InterPro" id="IPR006171">
    <property type="entry name" value="TOPRIM_dom"/>
</dbReference>
<dbReference type="EC" id="5.6.2.1" evidence="3"/>
<dbReference type="PANTHER" id="PTHR11390">
    <property type="entry name" value="PROKARYOTIC DNA TOPOISOMERASE"/>
    <property type="match status" value="1"/>
</dbReference>
<evidence type="ECO:0000256" key="6">
    <source>
        <dbReference type="ARBA" id="ARBA00023235"/>
    </source>
</evidence>
<dbReference type="GO" id="GO:0006265">
    <property type="term" value="P:DNA topological change"/>
    <property type="evidence" value="ECO:0007669"/>
    <property type="project" value="InterPro"/>
</dbReference>
<dbReference type="InterPro" id="IPR003602">
    <property type="entry name" value="Topo_IA_DNA-bd_dom"/>
</dbReference>
<evidence type="ECO:0000256" key="10">
    <source>
        <dbReference type="ARBA" id="ARBA00032877"/>
    </source>
</evidence>
<dbReference type="Proteomes" id="UP000018143">
    <property type="component" value="Unassembled WGS sequence"/>
</dbReference>
<dbReference type="PROSITE" id="PS50880">
    <property type="entry name" value="TOPRIM"/>
    <property type="match status" value="1"/>
</dbReference>
<evidence type="ECO:0000256" key="8">
    <source>
        <dbReference type="ARBA" id="ARBA00031985"/>
    </source>
</evidence>
<feature type="domain" description="Toprim" evidence="11">
    <location>
        <begin position="1"/>
        <end position="136"/>
    </location>
</feature>
<feature type="domain" description="Topo IA-type catalytic" evidence="12">
    <location>
        <begin position="153"/>
        <end position="602"/>
    </location>
</feature>
<evidence type="ECO:0000256" key="9">
    <source>
        <dbReference type="ARBA" id="ARBA00032235"/>
    </source>
</evidence>
<dbReference type="GO" id="GO:0006281">
    <property type="term" value="P:DNA repair"/>
    <property type="evidence" value="ECO:0007669"/>
    <property type="project" value="TreeGrafter"/>
</dbReference>
<evidence type="ECO:0000259" key="11">
    <source>
        <dbReference type="PROSITE" id="PS50880"/>
    </source>
</evidence>
<dbReference type="InterPro" id="IPR034144">
    <property type="entry name" value="TOPRIM_TopoIII"/>
</dbReference>
<dbReference type="InterPro" id="IPR013825">
    <property type="entry name" value="Topo_IA_cen_sub2"/>
</dbReference>
<evidence type="ECO:0000259" key="12">
    <source>
        <dbReference type="PROSITE" id="PS52039"/>
    </source>
</evidence>
<dbReference type="PRINTS" id="PR00417">
    <property type="entry name" value="PRTPISMRASEI"/>
</dbReference>
<dbReference type="SUPFAM" id="SSF56712">
    <property type="entry name" value="Prokaryotic type I DNA topoisomerase"/>
    <property type="match status" value="1"/>
</dbReference>
<keyword evidence="5" id="KW-0238">DNA-binding</keyword>
<dbReference type="InterPro" id="IPR023405">
    <property type="entry name" value="Topo_IA_core_domain"/>
</dbReference>
<name>T1CM99_9HELI</name>
<dbReference type="PROSITE" id="PS52039">
    <property type="entry name" value="TOPO_IA_2"/>
    <property type="match status" value="1"/>
</dbReference>
<dbReference type="InterPro" id="IPR000380">
    <property type="entry name" value="Topo_IA"/>
</dbReference>
<dbReference type="Pfam" id="PF01751">
    <property type="entry name" value="Toprim"/>
    <property type="match status" value="1"/>
</dbReference>
<dbReference type="InterPro" id="IPR013497">
    <property type="entry name" value="Topo_IA_cen"/>
</dbReference>
<keyword evidence="6 13" id="KW-0413">Isomerase</keyword>
<dbReference type="SMART" id="SM00493">
    <property type="entry name" value="TOPRIM"/>
    <property type="match status" value="1"/>
</dbReference>
<dbReference type="Gene3D" id="2.70.20.10">
    <property type="entry name" value="Topoisomerase I, domain 3"/>
    <property type="match status" value="1"/>
</dbReference>
<dbReference type="SMART" id="SM00437">
    <property type="entry name" value="TOP1Ac"/>
    <property type="match status" value="1"/>
</dbReference>
<evidence type="ECO:0000256" key="2">
    <source>
        <dbReference type="ARBA" id="ARBA00009446"/>
    </source>
</evidence>
<accession>T1CM99</accession>
<dbReference type="Gene3D" id="1.10.460.10">
    <property type="entry name" value="Topoisomerase I, domain 2"/>
    <property type="match status" value="1"/>
</dbReference>
<dbReference type="GO" id="GO:0003677">
    <property type="term" value="F:DNA binding"/>
    <property type="evidence" value="ECO:0007669"/>
    <property type="project" value="UniProtKB-KW"/>
</dbReference>
<dbReference type="Gene3D" id="3.40.50.140">
    <property type="match status" value="1"/>
</dbReference>
<protein>
    <recommendedName>
        <fullName evidence="3">DNA topoisomerase</fullName>
        <ecNumber evidence="3">5.6.2.1</ecNumber>
    </recommendedName>
    <alternativeName>
        <fullName evidence="10">Omega-protein</fullName>
    </alternativeName>
    <alternativeName>
        <fullName evidence="9">Relaxing enzyme</fullName>
    </alternativeName>
    <alternativeName>
        <fullName evidence="7">Swivelase</fullName>
    </alternativeName>
    <alternativeName>
        <fullName evidence="8">Untwisting enzyme</fullName>
    </alternativeName>
</protein>
<dbReference type="InterPro" id="IPR003601">
    <property type="entry name" value="Topo_IA_2"/>
</dbReference>
<sequence length="620" mass="70735">MRLFIAEKPELGRSIAEAIQGTQENKQGYIVKGDSLITWAFGHILKLAEPETYNPTYEKWNLNALPLNLPYPLRRIPIHNAQSQLKTIIGLINKNEVTQIIHCGDADEEGQILMDEILEYTKTNKPILRCLINDITPKAIQKAMSCMQSNSNFKGLSESGFARSEADFIVGLNATRLYTLLNQRNGGQGVVSVGRVQTPILALIVNRELENKNHKSLEYFSINGDFCIQDSMIKAPLKIEKEERITEESQAFNIKNLCEGQEASLTITKEEKKEYPPLPFNLLELQAECSRLFGYSPDKVLEKTQSLREKHKAISYNRSDCQYLPENLFAESPQIIECLKANFKEDIGQHNANTSIKSKAFDDSKLSAHYGIIPLQTKLNLDNLDNAELTIYQLIAKRFLMQFYPPCLYQSFKFSFQVKGYIFETTKRQDVDLGFKATFEKEVEPNKESLDFNTLLDSKVATAQSVSLSKEKTKPRPLYTMTTLLKDLNQVSKYVKDEKIKKLLLEKDKDKKGESGGIGTPATRSNHIKTLIEREYISVSKDKKQNIKVLPKGFKLIENLPQMLSGVDMTALWYEQQKEIQKQTLSREEFLKGIHTFILNLIQENKESKMSFNQAEAKTN</sequence>
<proteinExistence type="inferred from homology"/>
<dbReference type="Pfam" id="PF01131">
    <property type="entry name" value="Topoisom_bac"/>
    <property type="match status" value="1"/>
</dbReference>
<evidence type="ECO:0000313" key="14">
    <source>
        <dbReference type="Proteomes" id="UP000018143"/>
    </source>
</evidence>
<dbReference type="AlphaFoldDB" id="T1CM99"/>
<dbReference type="RefSeq" id="WP_023945985.1">
    <property type="nucleotide sequence ID" value="NZ_BASD01000001.1"/>
</dbReference>
<evidence type="ECO:0000256" key="4">
    <source>
        <dbReference type="ARBA" id="ARBA00023029"/>
    </source>
</evidence>
<dbReference type="InterPro" id="IPR013826">
    <property type="entry name" value="Topo_IA_cen_sub3"/>
</dbReference>
<dbReference type="GO" id="GO:0003917">
    <property type="term" value="F:DNA topoisomerase type I (single strand cut, ATP-independent) activity"/>
    <property type="evidence" value="ECO:0007669"/>
    <property type="project" value="UniProtKB-EC"/>
</dbReference>
<organism evidence="13 14">
    <name type="scientific">Helicobacter fennelliae MRY12-0050</name>
    <dbReference type="NCBI Taxonomy" id="1325130"/>
    <lineage>
        <taxon>Bacteria</taxon>
        <taxon>Pseudomonadati</taxon>
        <taxon>Campylobacterota</taxon>
        <taxon>Epsilonproteobacteria</taxon>
        <taxon>Campylobacterales</taxon>
        <taxon>Helicobacteraceae</taxon>
        <taxon>Helicobacter</taxon>
    </lineage>
</organism>
<keyword evidence="4" id="KW-0799">Topoisomerase</keyword>
<dbReference type="PANTHER" id="PTHR11390:SF21">
    <property type="entry name" value="DNA TOPOISOMERASE 3-ALPHA"/>
    <property type="match status" value="1"/>
</dbReference>
<evidence type="ECO:0000256" key="1">
    <source>
        <dbReference type="ARBA" id="ARBA00000213"/>
    </source>
</evidence>
<gene>
    <name evidence="13" type="ORF">HFN_0664</name>
</gene>
<dbReference type="InterPro" id="IPR013824">
    <property type="entry name" value="Topo_IA_cen_sub1"/>
</dbReference>
<evidence type="ECO:0000256" key="5">
    <source>
        <dbReference type="ARBA" id="ARBA00023125"/>
    </source>
</evidence>
<evidence type="ECO:0000313" key="13">
    <source>
        <dbReference type="EMBL" id="GAD17849.1"/>
    </source>
</evidence>
<dbReference type="STRING" id="1325130.HFN_0664"/>
<comment type="similarity">
    <text evidence="2">Belongs to the type IA topoisomerase family.</text>
</comment>
<dbReference type="GO" id="GO:0006310">
    <property type="term" value="P:DNA recombination"/>
    <property type="evidence" value="ECO:0007669"/>
    <property type="project" value="TreeGrafter"/>
</dbReference>
<evidence type="ECO:0000256" key="7">
    <source>
        <dbReference type="ARBA" id="ARBA00030003"/>
    </source>
</evidence>
<dbReference type="SMART" id="SM00436">
    <property type="entry name" value="TOP1Bc"/>
    <property type="match status" value="1"/>
</dbReference>
<dbReference type="eggNOG" id="COG0550">
    <property type="taxonomic scope" value="Bacteria"/>
</dbReference>
<comment type="caution">
    <text evidence="13">The sequence shown here is derived from an EMBL/GenBank/DDBJ whole genome shotgun (WGS) entry which is preliminary data.</text>
</comment>
<dbReference type="EMBL" id="BASD01000001">
    <property type="protein sequence ID" value="GAD17849.1"/>
    <property type="molecule type" value="Genomic_DNA"/>
</dbReference>
<reference evidence="13 14" key="1">
    <citation type="journal article" date="2013" name="Genome Announc.">
        <title>Draft Genome Sequence of Helicobacter fennelliae Strain MRY12-0050, Isolated from a Bacteremia Patient.</title>
        <authorList>
            <person name="Rimbara E."/>
            <person name="Matsui M."/>
            <person name="Mori S."/>
            <person name="Suzuki S."/>
            <person name="Suzuki M."/>
            <person name="Kim H."/>
            <person name="Sekizuka T."/>
            <person name="Kuroda M."/>
            <person name="Shibayama K."/>
        </authorList>
    </citation>
    <scope>NUCLEOTIDE SEQUENCE [LARGE SCALE GENOMIC DNA]</scope>
    <source>
        <strain evidence="13 14">MRY12-0050</strain>
    </source>
</reference>
<comment type="catalytic activity">
    <reaction evidence="1">
        <text>ATP-independent breakage of single-stranded DNA, followed by passage and rejoining.</text>
        <dbReference type="EC" id="5.6.2.1"/>
    </reaction>
</comment>
<keyword evidence="14" id="KW-1185">Reference proteome</keyword>
<dbReference type="CDD" id="cd03362">
    <property type="entry name" value="TOPRIM_TopoIA_TopoIII"/>
    <property type="match status" value="1"/>
</dbReference>
<dbReference type="GO" id="GO:0043597">
    <property type="term" value="C:cytoplasmic replication fork"/>
    <property type="evidence" value="ECO:0007669"/>
    <property type="project" value="TreeGrafter"/>
</dbReference>
<evidence type="ECO:0000256" key="3">
    <source>
        <dbReference type="ARBA" id="ARBA00012891"/>
    </source>
</evidence>